<name>A0A383C1E4_9ZZZZ</name>
<protein>
    <submittedName>
        <fullName evidence="1">Uncharacterized protein</fullName>
    </submittedName>
</protein>
<dbReference type="AlphaFoldDB" id="A0A383C1E4"/>
<dbReference type="SUPFAM" id="SSF54913">
    <property type="entry name" value="GlnB-like"/>
    <property type="match status" value="1"/>
</dbReference>
<dbReference type="EMBL" id="UINC01204598">
    <property type="protein sequence ID" value="SVE25395.1"/>
    <property type="molecule type" value="Genomic_DNA"/>
</dbReference>
<sequence length="131" mass="14650">MRICPKCDETFPDTYSLCRDCNVELVSSVGQKEAPDLVVLCTVLNEAKAYIMQGFLESEGIPCQLENISFHAEPAPVADLMKVRLWTLREDAGRARSLLEERENIQLCSACGTEVVEQDEVCPHCGEQLEE</sequence>
<evidence type="ECO:0000313" key="1">
    <source>
        <dbReference type="EMBL" id="SVE25395.1"/>
    </source>
</evidence>
<organism evidence="1">
    <name type="scientific">marine metagenome</name>
    <dbReference type="NCBI Taxonomy" id="408172"/>
    <lineage>
        <taxon>unclassified sequences</taxon>
        <taxon>metagenomes</taxon>
        <taxon>ecological metagenomes</taxon>
    </lineage>
</organism>
<dbReference type="InterPro" id="IPR011322">
    <property type="entry name" value="N-reg_PII-like_a/b"/>
</dbReference>
<accession>A0A383C1E4</accession>
<feature type="non-terminal residue" evidence="1">
    <location>
        <position position="131"/>
    </location>
</feature>
<reference evidence="1" key="1">
    <citation type="submission" date="2018-05" db="EMBL/GenBank/DDBJ databases">
        <authorList>
            <person name="Lanie J.A."/>
            <person name="Ng W.-L."/>
            <person name="Kazmierczak K.M."/>
            <person name="Andrzejewski T.M."/>
            <person name="Davidsen T.M."/>
            <person name="Wayne K.J."/>
            <person name="Tettelin H."/>
            <person name="Glass J.I."/>
            <person name="Rusch D."/>
            <person name="Podicherti R."/>
            <person name="Tsui H.-C.T."/>
            <person name="Winkler M.E."/>
        </authorList>
    </citation>
    <scope>NUCLEOTIDE SEQUENCE</scope>
</reference>
<proteinExistence type="predicted"/>
<gene>
    <name evidence="1" type="ORF">METZ01_LOCUS478249</name>
</gene>